<dbReference type="EMBL" id="CAFZ01000182">
    <property type="protein sequence ID" value="CCA72764.1"/>
    <property type="molecule type" value="Genomic_DNA"/>
</dbReference>
<dbReference type="Proteomes" id="UP000007148">
    <property type="component" value="Unassembled WGS sequence"/>
</dbReference>
<accession>G4TN83</accession>
<sequence length="232" mass="27629">MEPIYTNPYGEVFREVSIGTFEDQLESVEIIDQYFLKPNSESRFRDVTYTPEISLLYHWEATSQAYQTVRDALRSTEHENWITEEEKMERERLVCFQVVMLLFAFSPLLFLNIDIAEQLRKNYNSRSISSKDFHRMLGIGGNKLTFDKYEVVYRKWPVCVYAYLPQKLAAHICIGMENTFCWQDLTRKWDVLEHGLFRHREKRGWDVLFAHMTENVEAGRSYDSRDGLKPWP</sequence>
<gene>
    <name evidence="1" type="ORF">PIIN_06702</name>
</gene>
<dbReference type="AlphaFoldDB" id="G4TN83"/>
<evidence type="ECO:0000313" key="1">
    <source>
        <dbReference type="EMBL" id="CCA72764.1"/>
    </source>
</evidence>
<name>G4TN83_SERID</name>
<proteinExistence type="predicted"/>
<comment type="caution">
    <text evidence="1">The sequence shown here is derived from an EMBL/GenBank/DDBJ whole genome shotgun (WGS) entry which is preliminary data.</text>
</comment>
<protein>
    <submittedName>
        <fullName evidence="1">Uncharacterized protein</fullName>
    </submittedName>
</protein>
<reference evidence="1 2" key="1">
    <citation type="journal article" date="2011" name="PLoS Pathog.">
        <title>Endophytic Life Strategies Decoded by Genome and Transcriptome Analyses of the Mutualistic Root Symbiont Piriformospora indica.</title>
        <authorList>
            <person name="Zuccaro A."/>
            <person name="Lahrmann U."/>
            <person name="Guldener U."/>
            <person name="Langen G."/>
            <person name="Pfiffi S."/>
            <person name="Biedenkopf D."/>
            <person name="Wong P."/>
            <person name="Samans B."/>
            <person name="Grimm C."/>
            <person name="Basiewicz M."/>
            <person name="Murat C."/>
            <person name="Martin F."/>
            <person name="Kogel K.H."/>
        </authorList>
    </citation>
    <scope>NUCLEOTIDE SEQUENCE [LARGE SCALE GENOMIC DNA]</scope>
    <source>
        <strain evidence="1 2">DSM 11827</strain>
    </source>
</reference>
<dbReference type="HOGENOM" id="CLU_1195281_0_0_1"/>
<keyword evidence="2" id="KW-1185">Reference proteome</keyword>
<dbReference type="InParanoid" id="G4TN83"/>
<organism evidence="1 2">
    <name type="scientific">Serendipita indica (strain DSM 11827)</name>
    <name type="common">Root endophyte fungus</name>
    <name type="synonym">Piriformospora indica</name>
    <dbReference type="NCBI Taxonomy" id="1109443"/>
    <lineage>
        <taxon>Eukaryota</taxon>
        <taxon>Fungi</taxon>
        <taxon>Dikarya</taxon>
        <taxon>Basidiomycota</taxon>
        <taxon>Agaricomycotina</taxon>
        <taxon>Agaricomycetes</taxon>
        <taxon>Sebacinales</taxon>
        <taxon>Serendipitaceae</taxon>
        <taxon>Serendipita</taxon>
    </lineage>
</organism>
<evidence type="ECO:0000313" key="2">
    <source>
        <dbReference type="Proteomes" id="UP000007148"/>
    </source>
</evidence>